<keyword evidence="2" id="KW-1185">Reference proteome</keyword>
<organism evidence="1 2">
    <name type="scientific">Actomonas aquatica</name>
    <dbReference type="NCBI Taxonomy" id="2866162"/>
    <lineage>
        <taxon>Bacteria</taxon>
        <taxon>Pseudomonadati</taxon>
        <taxon>Verrucomicrobiota</taxon>
        <taxon>Opitutia</taxon>
        <taxon>Opitutales</taxon>
        <taxon>Opitutaceae</taxon>
        <taxon>Actomonas</taxon>
    </lineage>
</organism>
<protein>
    <submittedName>
        <fullName evidence="1">Uncharacterized protein</fullName>
    </submittedName>
</protein>
<name>A0ABZ1C5F2_9BACT</name>
<evidence type="ECO:0000313" key="2">
    <source>
        <dbReference type="Proteomes" id="UP000738431"/>
    </source>
</evidence>
<sequence>MTTRHLLSAAAMVCLTIGAVVWHLRDDNATTASASDVTSTAWVDSDEALLKLQLNQAEVFRRAFWRQPADDDRILHAERRHRLRGEGGSVEEWQWFIAVEPGDAFATWFFEDNPFELIAARPTTAMPTLTDAPEWLPSADTLAGMDHFIKPGSHLHVFRDARSGRLYATDEGGGFTLAQN</sequence>
<proteinExistence type="predicted"/>
<dbReference type="EMBL" id="CP139781">
    <property type="protein sequence ID" value="WRQ86716.1"/>
    <property type="molecule type" value="Genomic_DNA"/>
</dbReference>
<reference evidence="1 2" key="1">
    <citation type="submission" date="2023-12" db="EMBL/GenBank/DDBJ databases">
        <title>Description of an unclassified Opitutus bacterium of Verrucomicrobiota.</title>
        <authorList>
            <person name="Zhang D.-F."/>
        </authorList>
    </citation>
    <scope>NUCLEOTIDE SEQUENCE [LARGE SCALE GENOMIC DNA]</scope>
    <source>
        <strain evidence="1 2">WL0086</strain>
    </source>
</reference>
<evidence type="ECO:0000313" key="1">
    <source>
        <dbReference type="EMBL" id="WRQ86716.1"/>
    </source>
</evidence>
<gene>
    <name evidence="1" type="ORF">K1X11_018035</name>
</gene>
<accession>A0ABZ1C5F2</accession>
<dbReference type="RefSeq" id="WP_221030554.1">
    <property type="nucleotide sequence ID" value="NZ_CP139781.1"/>
</dbReference>
<dbReference type="Proteomes" id="UP000738431">
    <property type="component" value="Chromosome"/>
</dbReference>